<dbReference type="EMBL" id="LCWV01000005">
    <property type="protein sequence ID" value="PWI72723.1"/>
    <property type="molecule type" value="Genomic_DNA"/>
</dbReference>
<dbReference type="Proteomes" id="UP000245956">
    <property type="component" value="Unassembled WGS sequence"/>
</dbReference>
<organism evidence="2 3">
    <name type="scientific">Purpureocillium lilacinum</name>
    <name type="common">Paecilomyces lilacinus</name>
    <dbReference type="NCBI Taxonomy" id="33203"/>
    <lineage>
        <taxon>Eukaryota</taxon>
        <taxon>Fungi</taxon>
        <taxon>Dikarya</taxon>
        <taxon>Ascomycota</taxon>
        <taxon>Pezizomycotina</taxon>
        <taxon>Sordariomycetes</taxon>
        <taxon>Hypocreomycetidae</taxon>
        <taxon>Hypocreales</taxon>
        <taxon>Ophiocordycipitaceae</taxon>
        <taxon>Purpureocillium</taxon>
    </lineage>
</organism>
<sequence>MSRLCSPVVTDHTTFFNGQSAKRRVPVSLRVGSSHPSASRIATYTRDACLAVLAPGRCLGRGREGKPIAPTVQHRQLGQFMIKRSSWLKTSTRAYHAHVPSRQLEPLSLHESINDSKCPVPGFDNFTRPLVSLASFAAPGLVTPGSRQEDAGRGRPRHFMPGFDAAELPRRLSSQSVVQGPSRTTDTNLHYHAGSLDN</sequence>
<accession>A0A2U3EE43</accession>
<dbReference type="AlphaFoldDB" id="A0A2U3EE43"/>
<feature type="region of interest" description="Disordered" evidence="1">
    <location>
        <begin position="141"/>
        <end position="198"/>
    </location>
</feature>
<evidence type="ECO:0000313" key="3">
    <source>
        <dbReference type="Proteomes" id="UP000245956"/>
    </source>
</evidence>
<protein>
    <submittedName>
        <fullName evidence="2">Uncharacterized protein</fullName>
    </submittedName>
</protein>
<evidence type="ECO:0000313" key="2">
    <source>
        <dbReference type="EMBL" id="PWI72723.1"/>
    </source>
</evidence>
<comment type="caution">
    <text evidence="2">The sequence shown here is derived from an EMBL/GenBank/DDBJ whole genome shotgun (WGS) entry which is preliminary data.</text>
</comment>
<proteinExistence type="predicted"/>
<feature type="compositionally biased region" description="Polar residues" evidence="1">
    <location>
        <begin position="172"/>
        <end position="188"/>
    </location>
</feature>
<gene>
    <name evidence="2" type="ORF">PCL_09738</name>
</gene>
<evidence type="ECO:0000256" key="1">
    <source>
        <dbReference type="SAM" id="MobiDB-lite"/>
    </source>
</evidence>
<name>A0A2U3EE43_PURLI</name>
<reference evidence="2 3" key="1">
    <citation type="journal article" date="2016" name="Front. Microbiol.">
        <title>Genome and transcriptome sequences reveal the specific parasitism of the nematophagous Purpureocillium lilacinum 36-1.</title>
        <authorList>
            <person name="Xie J."/>
            <person name="Li S."/>
            <person name="Mo C."/>
            <person name="Xiao X."/>
            <person name="Peng D."/>
            <person name="Wang G."/>
            <person name="Xiao Y."/>
        </authorList>
    </citation>
    <scope>NUCLEOTIDE SEQUENCE [LARGE SCALE GENOMIC DNA]</scope>
    <source>
        <strain evidence="2 3">36-1</strain>
    </source>
</reference>